<name>A0A0A8UU41_LEGHA</name>
<dbReference type="Pfam" id="PF00487">
    <property type="entry name" value="FA_desaturase"/>
    <property type="match status" value="1"/>
</dbReference>
<sequence length="353" mass="40725">MSWSKKLRFLLLYLFIPLPLLGFWVGGIYNFITVAILFAVIPLIDYFITDPNNPTTSQESLLLQDRFFINAVLFYVPLQIILLLTSIIIVSHYPLHWYEWLGFTLSVGLITGGGGINLAHELMHKNNAFQQIMSKILLSTVCYGHFFIEHVRGHHVKVATPEDSASARFGENLYQFLPRTIIGSFKSALHLEKKRLAQKDYSLFSYHNQFWWIIGAPVAIATACFLYGGWTALFFFLGQAVVAFVVLEIVNYVEHYGLERKKLPNGHYERVSYRHSWNANHWLSNALLYHLQRHSDHHAHGARPYQLLKHHEESPQLPSGYLGMIILALIPPLWHAVMDKRVIIYRQQNEASI</sequence>
<evidence type="ECO:0000256" key="12">
    <source>
        <dbReference type="SAM" id="Phobius"/>
    </source>
</evidence>
<dbReference type="GO" id="GO:0005886">
    <property type="term" value="C:plasma membrane"/>
    <property type="evidence" value="ECO:0007669"/>
    <property type="project" value="UniProtKB-SubCell"/>
</dbReference>
<evidence type="ECO:0000256" key="4">
    <source>
        <dbReference type="ARBA" id="ARBA00022519"/>
    </source>
</evidence>
<evidence type="ECO:0000313" key="15">
    <source>
        <dbReference type="Proteomes" id="UP000032803"/>
    </source>
</evidence>
<dbReference type="GO" id="GO:0004497">
    <property type="term" value="F:monooxygenase activity"/>
    <property type="evidence" value="ECO:0007669"/>
    <property type="project" value="UniProtKB-KW"/>
</dbReference>
<feature type="transmembrane region" description="Helical" evidence="12">
    <location>
        <begin position="31"/>
        <end position="48"/>
    </location>
</feature>
<evidence type="ECO:0000313" key="14">
    <source>
        <dbReference type="EMBL" id="CEK12233.1"/>
    </source>
</evidence>
<comment type="similarity">
    <text evidence="2">Belongs to the fatty acid desaturase type 1 family. AlkB subfamily.</text>
</comment>
<dbReference type="GO" id="GO:0006629">
    <property type="term" value="P:lipid metabolic process"/>
    <property type="evidence" value="ECO:0007669"/>
    <property type="project" value="InterPro"/>
</dbReference>
<dbReference type="CDD" id="cd03512">
    <property type="entry name" value="Alkane-hydroxylase"/>
    <property type="match status" value="1"/>
</dbReference>
<evidence type="ECO:0000256" key="1">
    <source>
        <dbReference type="ARBA" id="ARBA00004429"/>
    </source>
</evidence>
<comment type="subcellular location">
    <subcellularLocation>
        <location evidence="1">Cell inner membrane</location>
        <topology evidence="1">Multi-pass membrane protein</topology>
    </subcellularLocation>
</comment>
<proteinExistence type="inferred from homology"/>
<dbReference type="InterPro" id="IPR005804">
    <property type="entry name" value="FA_desaturase_dom"/>
</dbReference>
<evidence type="ECO:0000256" key="9">
    <source>
        <dbReference type="ARBA" id="ARBA00023004"/>
    </source>
</evidence>
<dbReference type="EC" id="1.14.15.3" evidence="14"/>
<dbReference type="HOGENOM" id="CLU_044462_1_0_6"/>
<dbReference type="InterPro" id="IPR033885">
    <property type="entry name" value="AlkB/XylM"/>
</dbReference>
<evidence type="ECO:0000256" key="6">
    <source>
        <dbReference type="ARBA" id="ARBA00022723"/>
    </source>
</evidence>
<feature type="transmembrane region" description="Helical" evidence="12">
    <location>
        <begin position="68"/>
        <end position="94"/>
    </location>
</feature>
<dbReference type="EMBL" id="LN681225">
    <property type="protein sequence ID" value="CEK12233.1"/>
    <property type="molecule type" value="Genomic_DNA"/>
</dbReference>
<feature type="transmembrane region" description="Helical" evidence="12">
    <location>
        <begin position="7"/>
        <end position="25"/>
    </location>
</feature>
<feature type="transmembrane region" description="Helical" evidence="12">
    <location>
        <begin position="209"/>
        <end position="227"/>
    </location>
</feature>
<keyword evidence="8 14" id="KW-0560">Oxidoreductase</keyword>
<protein>
    <submittedName>
        <fullName evidence="14">Alkane 1-monooxygenase 1</fullName>
        <ecNumber evidence="14">1.14.15.3</ecNumber>
    </submittedName>
</protein>
<keyword evidence="6" id="KW-0479">Metal-binding</keyword>
<evidence type="ECO:0000256" key="11">
    <source>
        <dbReference type="ARBA" id="ARBA00023136"/>
    </source>
</evidence>
<keyword evidence="4" id="KW-0997">Cell inner membrane</keyword>
<feature type="domain" description="Fatty acid desaturase" evidence="13">
    <location>
        <begin position="98"/>
        <end position="324"/>
    </location>
</feature>
<feature type="transmembrane region" description="Helical" evidence="12">
    <location>
        <begin position="100"/>
        <end position="120"/>
    </location>
</feature>
<evidence type="ECO:0000256" key="3">
    <source>
        <dbReference type="ARBA" id="ARBA00022475"/>
    </source>
</evidence>
<dbReference type="RefSeq" id="WP_045107284.1">
    <property type="nucleotide sequence ID" value="NZ_LN681225.1"/>
</dbReference>
<reference evidence="15" key="1">
    <citation type="submission" date="2014-09" db="EMBL/GenBank/DDBJ databases">
        <authorList>
            <person name="Gomez-Valero L."/>
        </authorList>
    </citation>
    <scope>NUCLEOTIDE SEQUENCE [LARGE SCALE GENOMIC DNA]</scope>
    <source>
        <strain evidence="15">ATCC35250</strain>
    </source>
</reference>
<feature type="transmembrane region" description="Helical" evidence="12">
    <location>
        <begin position="234"/>
        <end position="253"/>
    </location>
</feature>
<evidence type="ECO:0000256" key="10">
    <source>
        <dbReference type="ARBA" id="ARBA00023033"/>
    </source>
</evidence>
<evidence type="ECO:0000256" key="5">
    <source>
        <dbReference type="ARBA" id="ARBA00022692"/>
    </source>
</evidence>
<evidence type="ECO:0000259" key="13">
    <source>
        <dbReference type="Pfam" id="PF00487"/>
    </source>
</evidence>
<keyword evidence="10 14" id="KW-0503">Monooxygenase</keyword>
<dbReference type="PATRIC" id="fig|449.7.peg.1774"/>
<evidence type="ECO:0000256" key="2">
    <source>
        <dbReference type="ARBA" id="ARBA00010823"/>
    </source>
</evidence>
<keyword evidence="3" id="KW-1003">Cell membrane</keyword>
<dbReference type="Proteomes" id="UP000032803">
    <property type="component" value="Chromosome I"/>
</dbReference>
<dbReference type="OrthoDB" id="4759734at2"/>
<keyword evidence="11 12" id="KW-0472">Membrane</keyword>
<gene>
    <name evidence="14" type="primary">alkB</name>
    <name evidence="14" type="ORF">LHA_3251</name>
</gene>
<organism evidence="14 15">
    <name type="scientific">Legionella hackeliae</name>
    <dbReference type="NCBI Taxonomy" id="449"/>
    <lineage>
        <taxon>Bacteria</taxon>
        <taxon>Pseudomonadati</taxon>
        <taxon>Pseudomonadota</taxon>
        <taxon>Gammaproteobacteria</taxon>
        <taxon>Legionellales</taxon>
        <taxon>Legionellaceae</taxon>
        <taxon>Legionella</taxon>
    </lineage>
</organism>
<dbReference type="GO" id="GO:0046872">
    <property type="term" value="F:metal ion binding"/>
    <property type="evidence" value="ECO:0007669"/>
    <property type="project" value="UniProtKB-KW"/>
</dbReference>
<accession>A0A0A8UU41</accession>
<keyword evidence="15" id="KW-1185">Reference proteome</keyword>
<dbReference type="PANTHER" id="PTHR38674:SF1">
    <property type="entry name" value="ALKANE 1-MONOOXYGENASE 1"/>
    <property type="match status" value="1"/>
</dbReference>
<keyword evidence="7 12" id="KW-1133">Transmembrane helix</keyword>
<dbReference type="AlphaFoldDB" id="A0A0A8UU41"/>
<dbReference type="KEGG" id="lha:LHA_3251"/>
<dbReference type="PANTHER" id="PTHR38674">
    <property type="entry name" value="ALKANE 1-MONOOXYGENASE 1"/>
    <property type="match status" value="1"/>
</dbReference>
<keyword evidence="5 12" id="KW-0812">Transmembrane</keyword>
<dbReference type="STRING" id="449.LHA_3251"/>
<evidence type="ECO:0000256" key="7">
    <source>
        <dbReference type="ARBA" id="ARBA00022989"/>
    </source>
</evidence>
<keyword evidence="9" id="KW-0408">Iron</keyword>
<evidence type="ECO:0000256" key="8">
    <source>
        <dbReference type="ARBA" id="ARBA00023002"/>
    </source>
</evidence>